<dbReference type="Gene3D" id="3.40.50.720">
    <property type="entry name" value="NAD(P)-binding Rossmann-like Domain"/>
    <property type="match status" value="1"/>
</dbReference>
<name>A0A4R1KAW5_9BACT</name>
<proteinExistence type="predicted"/>
<dbReference type="RefSeq" id="WP_132871143.1">
    <property type="nucleotide sequence ID" value="NZ_SMGG01000003.1"/>
</dbReference>
<protein>
    <submittedName>
        <fullName evidence="1">Uncharacterized protein</fullName>
    </submittedName>
</protein>
<dbReference type="EMBL" id="SMGG01000003">
    <property type="protein sequence ID" value="TCK61668.1"/>
    <property type="molecule type" value="Genomic_DNA"/>
</dbReference>
<dbReference type="AlphaFoldDB" id="A0A4R1KAW5"/>
<organism evidence="1 2">
    <name type="scientific">Seleniivibrio woodruffii</name>
    <dbReference type="NCBI Taxonomy" id="1078050"/>
    <lineage>
        <taxon>Bacteria</taxon>
        <taxon>Pseudomonadati</taxon>
        <taxon>Deferribacterota</taxon>
        <taxon>Deferribacteres</taxon>
        <taxon>Deferribacterales</taxon>
        <taxon>Geovibrionaceae</taxon>
        <taxon>Seleniivibrio</taxon>
    </lineage>
</organism>
<dbReference type="Proteomes" id="UP000294614">
    <property type="component" value="Unassembled WGS sequence"/>
</dbReference>
<keyword evidence="2" id="KW-1185">Reference proteome</keyword>
<sequence>MKKLLVTAVWGRTYFDTFLKFCLPSLLSPENLPSLKPYSENFFAICTTKDLWDYFLTTEAYKNVSEYAVPVFYPVEEHLNKKYDTTGNLTYAVMTAVHNGVMLEYQNDYAYVFVMPDTLWFDGALCNVLKPLNEGKRAVYAFGMHLDMGALEKYTANMTNGVIKISSEQTCSLTLKNLHGISESSLINSKNFIANGNFYISDEDRTTAVLKMAYLTPAVVYPYKKLIPVKPEQTIDNGSFVNDNIDDQNLISIISDSREFIMIAIDSQETKPWGAGSRGINYLDVAFYVSRYIADYAFDFYKHSCRIYTGQKTDGHEALQEKLESFMNKVRLVLKYKQFFYDWHEVQLEIIRKNDVGLHMKNIADLFSNLLNDDEIYSCLNIDRADAQRYLQKLLSAINDENIRYMDFFNTTRYIMNLFGSGEFFQSLLDEYRKGSELIDEFTEKSVPFYIFSAGDDTRMYLKMFGLSNKNVMAIIDDNPKYEGTTLNGIPVIKTPQNPENLNDAENIIIISTKFGSVIYNKLMELGYEKAGFHLHIIRRHV</sequence>
<gene>
    <name evidence="1" type="ORF">C8D98_0170</name>
</gene>
<dbReference type="InterPro" id="IPR029063">
    <property type="entry name" value="SAM-dependent_MTases_sf"/>
</dbReference>
<accession>A0A4R1KAW5</accession>
<comment type="caution">
    <text evidence="1">The sequence shown here is derived from an EMBL/GenBank/DDBJ whole genome shotgun (WGS) entry which is preliminary data.</text>
</comment>
<evidence type="ECO:0000313" key="2">
    <source>
        <dbReference type="Proteomes" id="UP000294614"/>
    </source>
</evidence>
<evidence type="ECO:0000313" key="1">
    <source>
        <dbReference type="EMBL" id="TCK61668.1"/>
    </source>
</evidence>
<reference evidence="1 2" key="1">
    <citation type="submission" date="2019-03" db="EMBL/GenBank/DDBJ databases">
        <title>Genomic Encyclopedia of Type Strains, Phase IV (KMG-IV): sequencing the most valuable type-strain genomes for metagenomic binning, comparative biology and taxonomic classification.</title>
        <authorList>
            <person name="Goeker M."/>
        </authorList>
    </citation>
    <scope>NUCLEOTIDE SEQUENCE [LARGE SCALE GENOMIC DNA]</scope>
    <source>
        <strain evidence="1 2">DSM 24984</strain>
    </source>
</reference>
<dbReference type="SUPFAM" id="SSF53335">
    <property type="entry name" value="S-adenosyl-L-methionine-dependent methyltransferases"/>
    <property type="match status" value="1"/>
</dbReference>